<organism evidence="9 10">
    <name type="scientific">Pseudochrobactrum asaccharolyticum</name>
    <dbReference type="NCBI Taxonomy" id="354351"/>
    <lineage>
        <taxon>Bacteria</taxon>
        <taxon>Pseudomonadati</taxon>
        <taxon>Pseudomonadota</taxon>
        <taxon>Alphaproteobacteria</taxon>
        <taxon>Hyphomicrobiales</taxon>
        <taxon>Brucellaceae</taxon>
        <taxon>Pseudochrobactrum</taxon>
    </lineage>
</organism>
<comment type="subcellular location">
    <subcellularLocation>
        <location evidence="7">Membrane</location>
        <topology evidence="7">Single-pass type II membrane protein</topology>
    </subcellularLocation>
</comment>
<dbReference type="InterPro" id="IPR000223">
    <property type="entry name" value="Pept_S26A_signal_pept_1"/>
</dbReference>
<evidence type="ECO:0000313" key="9">
    <source>
        <dbReference type="EMBL" id="RBO98778.1"/>
    </source>
</evidence>
<gene>
    <name evidence="9" type="ORF">DFR47_101379</name>
</gene>
<keyword evidence="7" id="KW-0645">Protease</keyword>
<evidence type="ECO:0000256" key="3">
    <source>
        <dbReference type="ARBA" id="ARBA00013208"/>
    </source>
</evidence>
<feature type="domain" description="Peptidase S26" evidence="8">
    <location>
        <begin position="15"/>
        <end position="220"/>
    </location>
</feature>
<evidence type="ECO:0000259" key="8">
    <source>
        <dbReference type="Pfam" id="PF10502"/>
    </source>
</evidence>
<dbReference type="PANTHER" id="PTHR43390:SF1">
    <property type="entry name" value="CHLOROPLAST PROCESSING PEPTIDASE"/>
    <property type="match status" value="1"/>
</dbReference>
<dbReference type="NCBIfam" id="TIGR02227">
    <property type="entry name" value="sigpep_I_bact"/>
    <property type="match status" value="1"/>
</dbReference>
<dbReference type="RefSeq" id="WP_113942704.1">
    <property type="nucleotide sequence ID" value="NZ_JBHEEG010000003.1"/>
</dbReference>
<evidence type="ECO:0000256" key="6">
    <source>
        <dbReference type="PIRSR" id="PIRSR600223-1"/>
    </source>
</evidence>
<keyword evidence="7" id="KW-0472">Membrane</keyword>
<dbReference type="EMBL" id="QNRH01000001">
    <property type="protein sequence ID" value="RBO98778.1"/>
    <property type="molecule type" value="Genomic_DNA"/>
</dbReference>
<dbReference type="InterPro" id="IPR019757">
    <property type="entry name" value="Pept_S26A_signal_pept_1_Lys-AS"/>
</dbReference>
<proteinExistence type="inferred from homology"/>
<comment type="caution">
    <text evidence="9">The sequence shown here is derived from an EMBL/GenBank/DDBJ whole genome shotgun (WGS) entry which is preliminary data.</text>
</comment>
<dbReference type="GO" id="GO:0006465">
    <property type="term" value="P:signal peptide processing"/>
    <property type="evidence" value="ECO:0007669"/>
    <property type="project" value="InterPro"/>
</dbReference>
<dbReference type="AlphaFoldDB" id="A0A366EBG9"/>
<dbReference type="OrthoDB" id="9815782at2"/>
<dbReference type="Pfam" id="PF10502">
    <property type="entry name" value="Peptidase_S26"/>
    <property type="match status" value="1"/>
</dbReference>
<dbReference type="InterPro" id="IPR019533">
    <property type="entry name" value="Peptidase_S26"/>
</dbReference>
<feature type="transmembrane region" description="Helical" evidence="7">
    <location>
        <begin position="12"/>
        <end position="34"/>
    </location>
</feature>
<dbReference type="GO" id="GO:0004252">
    <property type="term" value="F:serine-type endopeptidase activity"/>
    <property type="evidence" value="ECO:0007669"/>
    <property type="project" value="InterPro"/>
</dbReference>
<keyword evidence="5 7" id="KW-0378">Hydrolase</keyword>
<keyword evidence="7" id="KW-1133">Transmembrane helix</keyword>
<dbReference type="PRINTS" id="PR00727">
    <property type="entry name" value="LEADERPTASE"/>
</dbReference>
<dbReference type="CDD" id="cd06530">
    <property type="entry name" value="S26_SPase_I"/>
    <property type="match status" value="1"/>
</dbReference>
<comment type="similarity">
    <text evidence="2 7">Belongs to the peptidase S26 family.</text>
</comment>
<dbReference type="InterPro" id="IPR036286">
    <property type="entry name" value="LexA/Signal_pep-like_sf"/>
</dbReference>
<evidence type="ECO:0000313" key="10">
    <source>
        <dbReference type="Proteomes" id="UP000252893"/>
    </source>
</evidence>
<dbReference type="PANTHER" id="PTHR43390">
    <property type="entry name" value="SIGNAL PEPTIDASE I"/>
    <property type="match status" value="1"/>
</dbReference>
<evidence type="ECO:0000256" key="5">
    <source>
        <dbReference type="ARBA" id="ARBA00022801"/>
    </source>
</evidence>
<comment type="catalytic activity">
    <reaction evidence="1 7">
        <text>Cleavage of hydrophobic, N-terminal signal or leader sequences from secreted and periplasmic proteins.</text>
        <dbReference type="EC" id="3.4.21.89"/>
    </reaction>
</comment>
<dbReference type="Proteomes" id="UP000252893">
    <property type="component" value="Unassembled WGS sequence"/>
</dbReference>
<protein>
    <recommendedName>
        <fullName evidence="4 7">Signal peptidase I</fullName>
        <ecNumber evidence="3 7">3.4.21.89</ecNumber>
    </recommendedName>
</protein>
<dbReference type="EC" id="3.4.21.89" evidence="3 7"/>
<accession>A0A366EBG9</accession>
<dbReference type="PROSITE" id="PS00760">
    <property type="entry name" value="SPASE_I_2"/>
    <property type="match status" value="1"/>
</dbReference>
<dbReference type="GO" id="GO:0009003">
    <property type="term" value="F:signal peptidase activity"/>
    <property type="evidence" value="ECO:0007669"/>
    <property type="project" value="UniProtKB-EC"/>
</dbReference>
<keyword evidence="7" id="KW-0812">Transmembrane</keyword>
<evidence type="ECO:0000256" key="2">
    <source>
        <dbReference type="ARBA" id="ARBA00009370"/>
    </source>
</evidence>
<name>A0A366EBG9_9HYPH</name>
<dbReference type="Gene3D" id="2.10.109.10">
    <property type="entry name" value="Umud Fragment, subunit A"/>
    <property type="match status" value="1"/>
</dbReference>
<reference evidence="9 10" key="1">
    <citation type="submission" date="2018-06" db="EMBL/GenBank/DDBJ databases">
        <title>Genomic Encyclopedia of Type Strains, Phase IV (KMG-IV): sequencing the most valuable type-strain genomes for metagenomic binning, comparative biology and taxonomic classification.</title>
        <authorList>
            <person name="Goeker M."/>
        </authorList>
    </citation>
    <scope>NUCLEOTIDE SEQUENCE [LARGE SCALE GENOMIC DNA]</scope>
    <source>
        <strain evidence="9 10">DSM 25619</strain>
    </source>
</reference>
<evidence type="ECO:0000256" key="1">
    <source>
        <dbReference type="ARBA" id="ARBA00000677"/>
    </source>
</evidence>
<dbReference type="GO" id="GO:0016020">
    <property type="term" value="C:membrane"/>
    <property type="evidence" value="ECO:0007669"/>
    <property type="project" value="UniProtKB-SubCell"/>
</dbReference>
<keyword evidence="10" id="KW-1185">Reference proteome</keyword>
<dbReference type="PROSITE" id="PS00761">
    <property type="entry name" value="SPASE_I_3"/>
    <property type="match status" value="1"/>
</dbReference>
<sequence length="261" mass="29326">MSNKSEVKKSGGAGELVSIIVQALLLALVIRTLLFQPFSIPSGSMRPTLLEGDYLFVSKYAYGYSKYSLPFSPDLFEGRIWGSEPKRGDVAVFKLPSDTNIDYIKRVIGLPGDKIQVRDSILYINDVAVPREKVGEISNPDVTDENRPIEVYRETLPNGVSYETLDVSPNAMGDNTRVFEVPAGHYFMMGDNRDNSLDSRYSVGYVPYENFVGRANVIFFSISGKYSPLELWRWPTNLRFDRLLNWVGATENPKSVVTTNN</sequence>
<dbReference type="SUPFAM" id="SSF51306">
    <property type="entry name" value="LexA/Signal peptidase"/>
    <property type="match status" value="1"/>
</dbReference>
<evidence type="ECO:0000256" key="4">
    <source>
        <dbReference type="ARBA" id="ARBA00019232"/>
    </source>
</evidence>
<feature type="active site" evidence="6">
    <location>
        <position position="44"/>
    </location>
</feature>
<dbReference type="InterPro" id="IPR019758">
    <property type="entry name" value="Pept_S26A_signal_pept_1_CS"/>
</dbReference>
<evidence type="ECO:0000256" key="7">
    <source>
        <dbReference type="RuleBase" id="RU362042"/>
    </source>
</evidence>
<feature type="active site" evidence="6">
    <location>
        <position position="105"/>
    </location>
</feature>